<comment type="caution">
    <text evidence="2">The sequence shown here is derived from an EMBL/GenBank/DDBJ whole genome shotgun (WGS) entry which is preliminary data.</text>
</comment>
<dbReference type="OrthoDB" id="9757876at2"/>
<dbReference type="AlphaFoldDB" id="A0A5C5ZFW0"/>
<dbReference type="Gene3D" id="3.30.2090.10">
    <property type="entry name" value="Multidrug efflux transporter AcrB TolC docking domain, DN and DC subdomains"/>
    <property type="match status" value="2"/>
</dbReference>
<accession>A0A5C5ZFW0</accession>
<dbReference type="Gene3D" id="3.30.70.1430">
    <property type="entry name" value="Multidrug efflux transporter AcrB pore domain"/>
    <property type="match status" value="2"/>
</dbReference>
<protein>
    <submittedName>
        <fullName evidence="2">Toluene efflux pump membrane transporter TtgE</fullName>
    </submittedName>
</protein>
<feature type="transmembrane region" description="Helical" evidence="1">
    <location>
        <begin position="12"/>
        <end position="31"/>
    </location>
</feature>
<dbReference type="Pfam" id="PF00873">
    <property type="entry name" value="ACR_tran"/>
    <property type="match status" value="1"/>
</dbReference>
<keyword evidence="1" id="KW-0812">Transmembrane</keyword>
<evidence type="ECO:0000313" key="2">
    <source>
        <dbReference type="EMBL" id="TWT86212.1"/>
    </source>
</evidence>
<dbReference type="PANTHER" id="PTHR32063">
    <property type="match status" value="1"/>
</dbReference>
<feature type="transmembrane region" description="Helical" evidence="1">
    <location>
        <begin position="536"/>
        <end position="556"/>
    </location>
</feature>
<dbReference type="InterPro" id="IPR001036">
    <property type="entry name" value="Acrflvin-R"/>
</dbReference>
<keyword evidence="1" id="KW-0472">Membrane</keyword>
<feature type="transmembrane region" description="Helical" evidence="1">
    <location>
        <begin position="433"/>
        <end position="454"/>
    </location>
</feature>
<feature type="transmembrane region" description="Helical" evidence="1">
    <location>
        <begin position="336"/>
        <end position="356"/>
    </location>
</feature>
<proteinExistence type="predicted"/>
<organism evidence="2 3">
    <name type="scientific">Neorhodopirellula pilleata</name>
    <dbReference type="NCBI Taxonomy" id="2714738"/>
    <lineage>
        <taxon>Bacteria</taxon>
        <taxon>Pseudomonadati</taxon>
        <taxon>Planctomycetota</taxon>
        <taxon>Planctomycetia</taxon>
        <taxon>Pirellulales</taxon>
        <taxon>Pirellulaceae</taxon>
        <taxon>Neorhodopirellula</taxon>
    </lineage>
</organism>
<dbReference type="GO" id="GO:0005886">
    <property type="term" value="C:plasma membrane"/>
    <property type="evidence" value="ECO:0007669"/>
    <property type="project" value="TreeGrafter"/>
</dbReference>
<feature type="transmembrane region" description="Helical" evidence="1">
    <location>
        <begin position="891"/>
        <end position="915"/>
    </location>
</feature>
<dbReference type="Gene3D" id="3.30.70.1440">
    <property type="entry name" value="Multidrug efflux transporter AcrB pore domain"/>
    <property type="match status" value="1"/>
</dbReference>
<gene>
    <name evidence="2" type="primary">ttgE</name>
    <name evidence="2" type="ORF">Pla100_61500</name>
</gene>
<dbReference type="GO" id="GO:0042910">
    <property type="term" value="F:xenobiotic transmembrane transporter activity"/>
    <property type="evidence" value="ECO:0007669"/>
    <property type="project" value="TreeGrafter"/>
</dbReference>
<feature type="transmembrane region" description="Helical" evidence="1">
    <location>
        <begin position="362"/>
        <end position="381"/>
    </location>
</feature>
<sequence>MKSLVRWAVDNTPAMNVALIALLAAGTWCMASIQREFWPYYVLDEIEIRVAYPGASPEDIEEAICEKIESAVASIYGIDEINATASEGSGSVRLVLDSGVSQSDVQQILGDVRAAVDQIPSFPLLAEAPVISQRIPNSTAIQIGLVGPDSESIASAIELRRTAERVRDDLLRLASISQVELLGVPEFQIDVELREETLRQYGLTLSEVAQIIREENVEIPGGTLRSASQEILLRGSNRSNTGSEIAQLPIINTPSGLTLRLNELGTVRDAFSDATAISRINGHPGIAISVNTTQSEDLLEVGRDVYAYLDNAKLPDGYSMVAYRDRSDDVRDRLSLMIKNGWQGLVLVFILLALFLEMRLAFWVAMGIPIAVCGAGIVMYFTGQTLNLTSLFAFLIALGIVVDDAIVVGENIYVHRSLGKDYRQAAIDGTVEVMPSVVVSVSTTVIAFLPLMFVTGQLGRFTTVLPIAVIAMLIVSLVESVTVLPSHLAHQSNLFLTIVGWLLTPLRFIAVFFGYLNERFSKVLDIFIERLYLPALLRSLANPAIVIATAIGLLVVSTGIVRSGRVPFVVIPQVDSNVLSVLIAYPNGTPASVTDEATTRIEAALAAVNKELAEEGIGGREDGVVLAMHRAVGFGASSTGDVSTGSHVGSVTVSLIDSGMRKVSAKEIINRWRKRAGEFPGTDVLVFGTGPRGPAAAPIEVTLLAGSDDIAELQDAVAQVSSRLGEYPGVLDVTAGSKPGKYEYRLKIKDQARSMGVSLAGLSQTVRSAYYGDEVMRLQRDRHEVELRVRYPSDQRDSLADFRQIRHRTPEGQVFPITELADIEVARTDSLIYRTDQMRAITISADVDEEQANAMNIVSDLKTSFVPQLVERFPNVNVRWRGQQEQTDESMWSIILGFVLVIGAMYLLLTIEVSVLSPHVDRRFSVTGLFPPPGENHERVSQSRARQAVA</sequence>
<evidence type="ECO:0000256" key="1">
    <source>
        <dbReference type="SAM" id="Phobius"/>
    </source>
</evidence>
<dbReference type="Gene3D" id="1.20.1640.10">
    <property type="entry name" value="Multidrug efflux transporter AcrB transmembrane domain"/>
    <property type="match status" value="2"/>
</dbReference>
<feature type="transmembrane region" description="Helical" evidence="1">
    <location>
        <begin position="494"/>
        <end position="516"/>
    </location>
</feature>
<keyword evidence="3" id="KW-1185">Reference proteome</keyword>
<dbReference type="Gene3D" id="3.30.70.1320">
    <property type="entry name" value="Multidrug efflux transporter AcrB pore domain like"/>
    <property type="match status" value="1"/>
</dbReference>
<dbReference type="InterPro" id="IPR027463">
    <property type="entry name" value="AcrB_DN_DC_subdom"/>
</dbReference>
<keyword evidence="1" id="KW-1133">Transmembrane helix</keyword>
<dbReference type="PANTHER" id="PTHR32063:SF33">
    <property type="entry name" value="RND SUPERFAMILY EFFLUX PUMP PERMEASE COMPONENT"/>
    <property type="match status" value="1"/>
</dbReference>
<dbReference type="SUPFAM" id="SSF82714">
    <property type="entry name" value="Multidrug efflux transporter AcrB TolC docking domain, DN and DC subdomains"/>
    <property type="match status" value="2"/>
</dbReference>
<name>A0A5C5ZFW0_9BACT</name>
<dbReference type="PRINTS" id="PR00702">
    <property type="entry name" value="ACRIFLAVINRP"/>
</dbReference>
<dbReference type="EMBL" id="SJPM01000039">
    <property type="protein sequence ID" value="TWT86212.1"/>
    <property type="molecule type" value="Genomic_DNA"/>
</dbReference>
<dbReference type="SUPFAM" id="SSF82866">
    <property type="entry name" value="Multidrug efflux transporter AcrB transmembrane domain"/>
    <property type="match status" value="1"/>
</dbReference>
<evidence type="ECO:0000313" key="3">
    <source>
        <dbReference type="Proteomes" id="UP000316213"/>
    </source>
</evidence>
<dbReference type="RefSeq" id="WP_146582794.1">
    <property type="nucleotide sequence ID" value="NZ_SJPM01000039.1"/>
</dbReference>
<reference evidence="2 3" key="1">
    <citation type="submission" date="2019-02" db="EMBL/GenBank/DDBJ databases">
        <title>Deep-cultivation of Planctomycetes and their phenomic and genomic characterization uncovers novel biology.</title>
        <authorList>
            <person name="Wiegand S."/>
            <person name="Jogler M."/>
            <person name="Boedeker C."/>
            <person name="Pinto D."/>
            <person name="Vollmers J."/>
            <person name="Rivas-Marin E."/>
            <person name="Kohn T."/>
            <person name="Peeters S.H."/>
            <person name="Heuer A."/>
            <person name="Rast P."/>
            <person name="Oberbeckmann S."/>
            <person name="Bunk B."/>
            <person name="Jeske O."/>
            <person name="Meyerdierks A."/>
            <person name="Storesund J.E."/>
            <person name="Kallscheuer N."/>
            <person name="Luecker S."/>
            <person name="Lage O.M."/>
            <person name="Pohl T."/>
            <person name="Merkel B.J."/>
            <person name="Hornburger P."/>
            <person name="Mueller R.-W."/>
            <person name="Bruemmer F."/>
            <person name="Labrenz M."/>
            <person name="Spormann A.M."/>
            <person name="Op Den Camp H."/>
            <person name="Overmann J."/>
            <person name="Amann R."/>
            <person name="Jetten M.S.M."/>
            <person name="Mascher T."/>
            <person name="Medema M.H."/>
            <person name="Devos D.P."/>
            <person name="Kaster A.-K."/>
            <person name="Ovreas L."/>
            <person name="Rohde M."/>
            <person name="Galperin M.Y."/>
            <person name="Jogler C."/>
        </authorList>
    </citation>
    <scope>NUCLEOTIDE SEQUENCE [LARGE SCALE GENOMIC DNA]</scope>
    <source>
        <strain evidence="2 3">Pla100</strain>
    </source>
</reference>
<feature type="transmembrane region" description="Helical" evidence="1">
    <location>
        <begin position="388"/>
        <end position="413"/>
    </location>
</feature>
<feature type="transmembrane region" description="Helical" evidence="1">
    <location>
        <begin position="461"/>
        <end position="482"/>
    </location>
</feature>
<dbReference type="SUPFAM" id="SSF82693">
    <property type="entry name" value="Multidrug efflux transporter AcrB pore domain, PN1, PN2, PC1 and PC2 subdomains"/>
    <property type="match status" value="3"/>
</dbReference>
<dbReference type="Proteomes" id="UP000316213">
    <property type="component" value="Unassembled WGS sequence"/>
</dbReference>